<dbReference type="EMBL" id="UOFL01000068">
    <property type="protein sequence ID" value="VAW74814.1"/>
    <property type="molecule type" value="Genomic_DNA"/>
</dbReference>
<organism evidence="1">
    <name type="scientific">hydrothermal vent metagenome</name>
    <dbReference type="NCBI Taxonomy" id="652676"/>
    <lineage>
        <taxon>unclassified sequences</taxon>
        <taxon>metagenomes</taxon>
        <taxon>ecological metagenomes</taxon>
    </lineage>
</organism>
<dbReference type="AlphaFoldDB" id="A0A3B0Z0N4"/>
<proteinExistence type="predicted"/>
<evidence type="ECO:0000313" key="1">
    <source>
        <dbReference type="EMBL" id="VAW74814.1"/>
    </source>
</evidence>
<accession>A0A3B0Z0N4</accession>
<feature type="non-terminal residue" evidence="1">
    <location>
        <position position="1"/>
    </location>
</feature>
<name>A0A3B0Z0N4_9ZZZZ</name>
<reference evidence="1" key="1">
    <citation type="submission" date="2018-06" db="EMBL/GenBank/DDBJ databases">
        <authorList>
            <person name="Zhirakovskaya E."/>
        </authorList>
    </citation>
    <scope>NUCLEOTIDE SEQUENCE</scope>
</reference>
<sequence length="30" mass="3399">GETRNWDRIEVVHLNPVKPKLNKATLAEVA</sequence>
<gene>
    <name evidence="1" type="ORF">MNBD_GAMMA12-2929</name>
</gene>
<protein>
    <submittedName>
        <fullName evidence="1">Uncharacterized protein</fullName>
    </submittedName>
</protein>